<dbReference type="AlphaFoldDB" id="A0A0G4I978"/>
<reference evidence="2" key="1">
    <citation type="submission" date="2014-11" db="EMBL/GenBank/DDBJ databases">
        <authorList>
            <person name="Otto D Thomas"/>
            <person name="Naeem Raeece"/>
        </authorList>
    </citation>
    <scope>NUCLEOTIDE SEQUENCE</scope>
</reference>
<name>A0A0G4I978_9ALVE</name>
<feature type="compositionally biased region" description="Low complexity" evidence="1">
    <location>
        <begin position="102"/>
        <end position="149"/>
    </location>
</feature>
<feature type="region of interest" description="Disordered" evidence="1">
    <location>
        <begin position="74"/>
        <end position="201"/>
    </location>
</feature>
<evidence type="ECO:0000313" key="2">
    <source>
        <dbReference type="EMBL" id="CEM53715.1"/>
    </source>
</evidence>
<dbReference type="EMBL" id="CDMZ01005720">
    <property type="protein sequence ID" value="CEM53715.1"/>
    <property type="molecule type" value="Genomic_DNA"/>
</dbReference>
<protein>
    <submittedName>
        <fullName evidence="2">Uncharacterized protein</fullName>
    </submittedName>
</protein>
<organism evidence="2">
    <name type="scientific">Chromera velia CCMP2878</name>
    <dbReference type="NCBI Taxonomy" id="1169474"/>
    <lineage>
        <taxon>Eukaryota</taxon>
        <taxon>Sar</taxon>
        <taxon>Alveolata</taxon>
        <taxon>Colpodellida</taxon>
        <taxon>Chromeraceae</taxon>
        <taxon>Chromera</taxon>
    </lineage>
</organism>
<feature type="compositionally biased region" description="Low complexity" evidence="1">
    <location>
        <begin position="158"/>
        <end position="179"/>
    </location>
</feature>
<evidence type="ECO:0000256" key="1">
    <source>
        <dbReference type="SAM" id="MobiDB-lite"/>
    </source>
</evidence>
<accession>A0A0G4I978</accession>
<sequence length="262" mass="27585">MANRGALRNFIANAFQRNGVPEEVRIQGVRVIDDKDVSVFVFDMSLEDAESALRSDSAEKLQLQAFAPEDRSVKKQKCAQSIHTESGERSSSVLPTLFAFESSNSTSTSSEGQIQQAEGASTEGAAEVVGAEEAGGQQQQSTVAQQAEGAGTKGAPKAVGAEEAGGQQQQQSAVIQQAERAGTEGVPEAVGGKEAGKVSEEVVEANADPVEEAGQEAEPRVVPMLRAIVPTSGPVDHMCPEVAIWSLKYLFDVYTSIVGEAY</sequence>
<dbReference type="VEuPathDB" id="CryptoDB:Cvel_12201"/>
<feature type="compositionally biased region" description="Polar residues" evidence="1">
    <location>
        <begin position="78"/>
        <end position="94"/>
    </location>
</feature>
<gene>
    <name evidence="2" type="ORF">Cvel_12201</name>
</gene>
<proteinExistence type="predicted"/>